<keyword evidence="6" id="KW-1185">Reference proteome</keyword>
<proteinExistence type="inferred from homology"/>
<dbReference type="EMBL" id="CP019949">
    <property type="protein sequence ID" value="ARN83884.1"/>
    <property type="molecule type" value="Genomic_DNA"/>
</dbReference>
<sequence length="256" mass="28764">MIFHQPPVRTLRRSSDLGFRWCGAWAIDASPRDVSRPVFLDDLGAFDRRCWVDNRLNIWLGAPREDDLPGLLAGIADCERDDVTSLLHPADRAVRAAGRGVARWLLSRLLDCAPVDVAIFRGPHGKPLLDCKRHGLAAHSLHFNVSHVRGLVAVAIGPAPLGVDIELVRTFPDMQLVARQHFAPEMLGPWEATMDQEERTAHFYRFWTLGEAFIKATGQGLSQNFRSFAFPAKGEPRLLRVDDRWGPPSRWSFGIF</sequence>
<dbReference type="GO" id="GO:0000287">
    <property type="term" value="F:magnesium ion binding"/>
    <property type="evidence" value="ECO:0007669"/>
    <property type="project" value="InterPro"/>
</dbReference>
<dbReference type="InterPro" id="IPR008278">
    <property type="entry name" value="4-PPantetheinyl_Trfase_dom"/>
</dbReference>
<name>A0A1W6N1Z8_9HYPH</name>
<dbReference type="Gene3D" id="3.90.470.20">
    <property type="entry name" value="4'-phosphopantetheinyl transferase domain"/>
    <property type="match status" value="1"/>
</dbReference>
<evidence type="ECO:0000313" key="6">
    <source>
        <dbReference type="Proteomes" id="UP000193978"/>
    </source>
</evidence>
<dbReference type="InterPro" id="IPR055066">
    <property type="entry name" value="AASDHPPT_N"/>
</dbReference>
<comment type="similarity">
    <text evidence="1">Belongs to the P-Pant transferase superfamily. Gsp/Sfp/HetI/AcpT family.</text>
</comment>
<organism evidence="5 6">
    <name type="scientific">Methylocystis bryophila</name>
    <dbReference type="NCBI Taxonomy" id="655015"/>
    <lineage>
        <taxon>Bacteria</taxon>
        <taxon>Pseudomonadati</taxon>
        <taxon>Pseudomonadota</taxon>
        <taxon>Alphaproteobacteria</taxon>
        <taxon>Hyphomicrobiales</taxon>
        <taxon>Methylocystaceae</taxon>
        <taxon>Methylocystis</taxon>
    </lineage>
</organism>
<evidence type="ECO:0000313" key="5">
    <source>
        <dbReference type="EMBL" id="ARN83884.1"/>
    </source>
</evidence>
<geneLocation type="plasmid" evidence="5 6">
    <name>p1</name>
</geneLocation>
<dbReference type="GO" id="GO:0019878">
    <property type="term" value="P:lysine biosynthetic process via aminoadipic acid"/>
    <property type="evidence" value="ECO:0007669"/>
    <property type="project" value="TreeGrafter"/>
</dbReference>
<gene>
    <name evidence="5" type="ORF">B1812_21615</name>
</gene>
<evidence type="ECO:0000259" key="3">
    <source>
        <dbReference type="Pfam" id="PF01648"/>
    </source>
</evidence>
<keyword evidence="2" id="KW-0808">Transferase</keyword>
<evidence type="ECO:0000259" key="4">
    <source>
        <dbReference type="Pfam" id="PF22624"/>
    </source>
</evidence>
<accession>A0A1W6N1Z8</accession>
<feature type="domain" description="4'-phosphopantetheinyl transferase N-terminal" evidence="4">
    <location>
        <begin position="63"/>
        <end position="155"/>
    </location>
</feature>
<dbReference type="SUPFAM" id="SSF56214">
    <property type="entry name" value="4'-phosphopantetheinyl transferase"/>
    <property type="match status" value="2"/>
</dbReference>
<dbReference type="GO" id="GO:0005829">
    <property type="term" value="C:cytosol"/>
    <property type="evidence" value="ECO:0007669"/>
    <property type="project" value="TreeGrafter"/>
</dbReference>
<dbReference type="Proteomes" id="UP000193978">
    <property type="component" value="Plasmid p1"/>
</dbReference>
<evidence type="ECO:0000256" key="1">
    <source>
        <dbReference type="ARBA" id="ARBA00010990"/>
    </source>
</evidence>
<dbReference type="Pfam" id="PF22624">
    <property type="entry name" value="AASDHPPT_N"/>
    <property type="match status" value="1"/>
</dbReference>
<dbReference type="AlphaFoldDB" id="A0A1W6N1Z8"/>
<dbReference type="InterPro" id="IPR050559">
    <property type="entry name" value="P-Pant_transferase_sf"/>
</dbReference>
<dbReference type="GO" id="GO:0008897">
    <property type="term" value="F:holo-[acyl-carrier-protein] synthase activity"/>
    <property type="evidence" value="ECO:0007669"/>
    <property type="project" value="InterPro"/>
</dbReference>
<keyword evidence="5" id="KW-0614">Plasmid</keyword>
<reference evidence="5 6" key="1">
    <citation type="submission" date="2017-02" db="EMBL/GenBank/DDBJ databases">
        <authorList>
            <person name="Peterson S.W."/>
        </authorList>
    </citation>
    <scope>NUCLEOTIDE SEQUENCE [LARGE SCALE GENOMIC DNA]</scope>
    <source>
        <strain evidence="5 6">S285</strain>
        <plasmid evidence="6">Plasmid p1</plasmid>
    </source>
</reference>
<protein>
    <submittedName>
        <fullName evidence="5">Uncharacterized protein</fullName>
    </submittedName>
</protein>
<dbReference type="InterPro" id="IPR037143">
    <property type="entry name" value="4-PPantetheinyl_Trfase_dom_sf"/>
</dbReference>
<dbReference type="PANTHER" id="PTHR12215:SF10">
    <property type="entry name" value="L-AMINOADIPATE-SEMIALDEHYDE DEHYDROGENASE-PHOSPHOPANTETHEINYL TRANSFERASE"/>
    <property type="match status" value="1"/>
</dbReference>
<dbReference type="KEGG" id="mbry:B1812_21615"/>
<evidence type="ECO:0000256" key="2">
    <source>
        <dbReference type="ARBA" id="ARBA00022679"/>
    </source>
</evidence>
<feature type="domain" description="4'-phosphopantetheinyl transferase" evidence="3">
    <location>
        <begin position="160"/>
        <end position="235"/>
    </location>
</feature>
<dbReference type="Pfam" id="PF01648">
    <property type="entry name" value="ACPS"/>
    <property type="match status" value="1"/>
</dbReference>
<dbReference type="PANTHER" id="PTHR12215">
    <property type="entry name" value="PHOSPHOPANTETHEINE TRANSFERASE"/>
    <property type="match status" value="1"/>
</dbReference>